<gene>
    <name evidence="1" type="ORF">UMAG_03797</name>
</gene>
<dbReference type="AlphaFoldDB" id="A0A0D1C3C9"/>
<reference evidence="1 2" key="1">
    <citation type="journal article" date="2006" name="Nature">
        <title>Insights from the genome of the biotrophic fungal plant pathogen Ustilago maydis.</title>
        <authorList>
            <person name="Kamper J."/>
            <person name="Kahmann R."/>
            <person name="Bolker M."/>
            <person name="Ma L.J."/>
            <person name="Brefort T."/>
            <person name="Saville B.J."/>
            <person name="Banuett F."/>
            <person name="Kronstad J.W."/>
            <person name="Gold S.E."/>
            <person name="Muller O."/>
            <person name="Perlin M.H."/>
            <person name="Wosten H.A."/>
            <person name="de Vries R."/>
            <person name="Ruiz-Herrera J."/>
            <person name="Reynaga-Pena C.G."/>
            <person name="Snetselaar K."/>
            <person name="McCann M."/>
            <person name="Perez-Martin J."/>
            <person name="Feldbrugge M."/>
            <person name="Basse C.W."/>
            <person name="Steinberg G."/>
            <person name="Ibeas J.I."/>
            <person name="Holloman W."/>
            <person name="Guzman P."/>
            <person name="Farman M."/>
            <person name="Stajich J.E."/>
            <person name="Sentandreu R."/>
            <person name="Gonzalez-Prieto J.M."/>
            <person name="Kennell J.C."/>
            <person name="Molina L."/>
            <person name="Schirawski J."/>
            <person name="Mendoza-Mendoza A."/>
            <person name="Greilinger D."/>
            <person name="Munch K."/>
            <person name="Rossel N."/>
            <person name="Scherer M."/>
            <person name="Vranes M."/>
            <person name="Ladendorf O."/>
            <person name="Vincon V."/>
            <person name="Fuchs U."/>
            <person name="Sandrock B."/>
            <person name="Meng S."/>
            <person name="Ho E.C."/>
            <person name="Cahill M.J."/>
            <person name="Boyce K.J."/>
            <person name="Klose J."/>
            <person name="Klosterman S.J."/>
            <person name="Deelstra H.J."/>
            <person name="Ortiz-Castellanos L."/>
            <person name="Li W."/>
            <person name="Sanchez-Alonso P."/>
            <person name="Schreier P.H."/>
            <person name="Hauser-Hahn I."/>
            <person name="Vaupel M."/>
            <person name="Koopmann E."/>
            <person name="Friedrich G."/>
            <person name="Voss H."/>
            <person name="Schluter T."/>
            <person name="Margolis J."/>
            <person name="Platt D."/>
            <person name="Swimmer C."/>
            <person name="Gnirke A."/>
            <person name="Chen F."/>
            <person name="Vysotskaia V."/>
            <person name="Mannhaupt G."/>
            <person name="Guldener U."/>
            <person name="Munsterkotter M."/>
            <person name="Haase D."/>
            <person name="Oesterheld M."/>
            <person name="Mewes H.W."/>
            <person name="Mauceli E.W."/>
            <person name="DeCaprio D."/>
            <person name="Wade C.M."/>
            <person name="Butler J."/>
            <person name="Young S."/>
            <person name="Jaffe D.B."/>
            <person name="Calvo S."/>
            <person name="Nusbaum C."/>
            <person name="Galagan J."/>
            <person name="Birren B.W."/>
        </authorList>
    </citation>
    <scope>NUCLEOTIDE SEQUENCE [LARGE SCALE GENOMIC DNA]</scope>
    <source>
        <strain evidence="2">DSM 14603 / FGSC 9021 / UM521</strain>
    </source>
</reference>
<accession>A0A0D1C3C9</accession>
<dbReference type="VEuPathDB" id="FungiDB:UMAG_03797"/>
<dbReference type="InParanoid" id="A0A0D1C3C9"/>
<dbReference type="RefSeq" id="XP_011390239.1">
    <property type="nucleotide sequence ID" value="XM_011391937.1"/>
</dbReference>
<dbReference type="Proteomes" id="UP000000561">
    <property type="component" value="Chromosome 10"/>
</dbReference>
<name>A0A0D1C3C9_MYCMD</name>
<dbReference type="EMBL" id="CM003149">
    <property type="protein sequence ID" value="KIS68217.1"/>
    <property type="molecule type" value="Genomic_DNA"/>
</dbReference>
<evidence type="ECO:0000313" key="2">
    <source>
        <dbReference type="Proteomes" id="UP000000561"/>
    </source>
</evidence>
<dbReference type="GeneID" id="23564154"/>
<protein>
    <submittedName>
        <fullName evidence="1">Uncharacterized protein</fullName>
    </submittedName>
</protein>
<sequence>MACKRLTLNCFVDLTPKKTGFAIEMELRATRFSRVGGHICASSSKHEHRAKQDIRNQGTGSCCFRPAFRTETEPSGDTLELQGKPAYHTFLVLPFIIHLPVSHGPIRNSPESTPDRSLVATSHQVVVHRHQLLSQNVAVVTMCKSRDKSLTWPELHFTLASCCSLAADVMSQ</sequence>
<dbReference type="KEGG" id="uma:UMAG_03797"/>
<evidence type="ECO:0000313" key="1">
    <source>
        <dbReference type="EMBL" id="KIS68217.1"/>
    </source>
</evidence>
<keyword evidence="2" id="KW-1185">Reference proteome</keyword>
<organism evidence="1 2">
    <name type="scientific">Mycosarcoma maydis</name>
    <name type="common">Corn smut fungus</name>
    <name type="synonym">Ustilago maydis</name>
    <dbReference type="NCBI Taxonomy" id="5270"/>
    <lineage>
        <taxon>Eukaryota</taxon>
        <taxon>Fungi</taxon>
        <taxon>Dikarya</taxon>
        <taxon>Basidiomycota</taxon>
        <taxon>Ustilaginomycotina</taxon>
        <taxon>Ustilaginomycetes</taxon>
        <taxon>Ustilaginales</taxon>
        <taxon>Ustilaginaceae</taxon>
        <taxon>Mycosarcoma</taxon>
    </lineage>
</organism>
<proteinExistence type="predicted"/>